<feature type="compositionally biased region" description="Basic and acidic residues" evidence="1">
    <location>
        <begin position="149"/>
        <end position="159"/>
    </location>
</feature>
<feature type="compositionally biased region" description="Polar residues" evidence="1">
    <location>
        <begin position="185"/>
        <end position="201"/>
    </location>
</feature>
<dbReference type="EMBL" id="BJWL01000039">
    <property type="protein sequence ID" value="GFS28321.1"/>
    <property type="molecule type" value="Genomic_DNA"/>
</dbReference>
<protein>
    <recommendedName>
        <fullName evidence="4">Retrotransposon gag domain-containing protein</fullName>
    </recommendedName>
</protein>
<feature type="compositionally biased region" description="Polar residues" evidence="1">
    <location>
        <begin position="134"/>
        <end position="144"/>
    </location>
</feature>
<evidence type="ECO:0008006" key="4">
    <source>
        <dbReference type="Google" id="ProtNLM"/>
    </source>
</evidence>
<feature type="compositionally biased region" description="Low complexity" evidence="1">
    <location>
        <begin position="223"/>
        <end position="233"/>
    </location>
</feature>
<organism evidence="2 3">
    <name type="scientific">Actinidia rufa</name>
    <dbReference type="NCBI Taxonomy" id="165716"/>
    <lineage>
        <taxon>Eukaryota</taxon>
        <taxon>Viridiplantae</taxon>
        <taxon>Streptophyta</taxon>
        <taxon>Embryophyta</taxon>
        <taxon>Tracheophyta</taxon>
        <taxon>Spermatophyta</taxon>
        <taxon>Magnoliopsida</taxon>
        <taxon>eudicotyledons</taxon>
        <taxon>Gunneridae</taxon>
        <taxon>Pentapetalae</taxon>
        <taxon>asterids</taxon>
        <taxon>Ericales</taxon>
        <taxon>Actinidiaceae</taxon>
        <taxon>Actinidia</taxon>
    </lineage>
</organism>
<dbReference type="OrthoDB" id="1750196at2759"/>
<feature type="region of interest" description="Disordered" evidence="1">
    <location>
        <begin position="180"/>
        <end position="264"/>
    </location>
</feature>
<accession>A0A7J0D887</accession>
<evidence type="ECO:0000313" key="2">
    <source>
        <dbReference type="EMBL" id="GFS28321.1"/>
    </source>
</evidence>
<name>A0A7J0D887_9ERIC</name>
<dbReference type="Proteomes" id="UP000585474">
    <property type="component" value="Unassembled WGS sequence"/>
</dbReference>
<evidence type="ECO:0000256" key="1">
    <source>
        <dbReference type="SAM" id="MobiDB-lite"/>
    </source>
</evidence>
<feature type="region of interest" description="Disordered" evidence="1">
    <location>
        <begin position="134"/>
        <end position="168"/>
    </location>
</feature>
<reference evidence="3" key="1">
    <citation type="submission" date="2019-07" db="EMBL/GenBank/DDBJ databases">
        <title>De Novo Assembly of kiwifruit Actinidia rufa.</title>
        <authorList>
            <person name="Sugita-Konishi S."/>
            <person name="Sato K."/>
            <person name="Mori E."/>
            <person name="Abe Y."/>
            <person name="Kisaki G."/>
            <person name="Hamano K."/>
            <person name="Suezawa K."/>
            <person name="Otani M."/>
            <person name="Fukuda T."/>
            <person name="Manabe T."/>
            <person name="Gomi K."/>
            <person name="Tabuchi M."/>
            <person name="Akimitsu K."/>
            <person name="Kataoka I."/>
        </authorList>
    </citation>
    <scope>NUCLEOTIDE SEQUENCE [LARGE SCALE GENOMIC DNA]</scope>
    <source>
        <strain evidence="3">cv. Fuchu</strain>
    </source>
</reference>
<dbReference type="AlphaFoldDB" id="A0A7J0D887"/>
<evidence type="ECO:0000313" key="3">
    <source>
        <dbReference type="Proteomes" id="UP000585474"/>
    </source>
</evidence>
<comment type="caution">
    <text evidence="2">The sequence shown here is derived from an EMBL/GenBank/DDBJ whole genome shotgun (WGS) entry which is preliminary data.</text>
</comment>
<keyword evidence="3" id="KW-1185">Reference proteome</keyword>
<gene>
    <name evidence="2" type="ORF">Acr_00g0001150</name>
</gene>
<feature type="compositionally biased region" description="Basic and acidic residues" evidence="1">
    <location>
        <begin position="208"/>
        <end position="218"/>
    </location>
</feature>
<proteinExistence type="predicted"/>
<sequence length="408" mass="45002">MGHCPFTHLQAYGGEMCEHIKNEKLRIQQFQKSLTGPALKWFVQLNRSKIRSWNDLANAFFLGTIERIGSPSQTPYAKKRYGKRLSEHLEGALLLTPDWAHYFQLRRVGDCRRKGRRWNSGKLIDIQALQSMLEQQSGTGTSQRRPPARKQERVQKGEVKMITSTGPKRQAIYVQPMAPQPYFVPQNSQPGSQTGQAQPVTGGNAHPRCTEQRTKEDAPSFDAAFARATGSAATKDSESRSQSAESTESKDERDGGNVQKLGTRSNGGASTGYLLVLLAVLLKRMKQPLLTLVDRLNQGLGLSRTMPFNPERVLLVMEHPGRGTRRYAGFSADAIQVSAGGEACPYLCLLGGRTRVGIPWTGRYAFVWRFAAGSGEGSGSPTGKVKGKGKAPLAKAHQELTWDEAIHR</sequence>